<organism evidence="2 3">
    <name type="scientific">Phascolomyces articulosus</name>
    <dbReference type="NCBI Taxonomy" id="60185"/>
    <lineage>
        <taxon>Eukaryota</taxon>
        <taxon>Fungi</taxon>
        <taxon>Fungi incertae sedis</taxon>
        <taxon>Mucoromycota</taxon>
        <taxon>Mucoromycotina</taxon>
        <taxon>Mucoromycetes</taxon>
        <taxon>Mucorales</taxon>
        <taxon>Lichtheimiaceae</taxon>
        <taxon>Phascolomyces</taxon>
    </lineage>
</organism>
<proteinExistence type="predicted"/>
<name>A0AAD5P951_9FUNG</name>
<evidence type="ECO:0000313" key="3">
    <source>
        <dbReference type="Proteomes" id="UP001209540"/>
    </source>
</evidence>
<evidence type="ECO:0000313" key="2">
    <source>
        <dbReference type="EMBL" id="KAI9249468.1"/>
    </source>
</evidence>
<reference evidence="2" key="2">
    <citation type="submission" date="2023-02" db="EMBL/GenBank/DDBJ databases">
        <authorList>
            <consortium name="DOE Joint Genome Institute"/>
            <person name="Mondo S.J."/>
            <person name="Chang Y."/>
            <person name="Wang Y."/>
            <person name="Ahrendt S."/>
            <person name="Andreopoulos W."/>
            <person name="Barry K."/>
            <person name="Beard J."/>
            <person name="Benny G.L."/>
            <person name="Blankenship S."/>
            <person name="Bonito G."/>
            <person name="Cuomo C."/>
            <person name="Desiro A."/>
            <person name="Gervers K.A."/>
            <person name="Hundley H."/>
            <person name="Kuo A."/>
            <person name="LaButti K."/>
            <person name="Lang B.F."/>
            <person name="Lipzen A."/>
            <person name="O'Donnell K."/>
            <person name="Pangilinan J."/>
            <person name="Reynolds N."/>
            <person name="Sandor L."/>
            <person name="Smith M.W."/>
            <person name="Tsang A."/>
            <person name="Grigoriev I.V."/>
            <person name="Stajich J.E."/>
            <person name="Spatafora J.W."/>
        </authorList>
    </citation>
    <scope>NUCLEOTIDE SEQUENCE</scope>
    <source>
        <strain evidence="2">RSA 2281</strain>
    </source>
</reference>
<reference evidence="2" key="1">
    <citation type="journal article" date="2022" name="IScience">
        <title>Evolution of zygomycete secretomes and the origins of terrestrial fungal ecologies.</title>
        <authorList>
            <person name="Chang Y."/>
            <person name="Wang Y."/>
            <person name="Mondo S."/>
            <person name="Ahrendt S."/>
            <person name="Andreopoulos W."/>
            <person name="Barry K."/>
            <person name="Beard J."/>
            <person name="Benny G.L."/>
            <person name="Blankenship S."/>
            <person name="Bonito G."/>
            <person name="Cuomo C."/>
            <person name="Desiro A."/>
            <person name="Gervers K.A."/>
            <person name="Hundley H."/>
            <person name="Kuo A."/>
            <person name="LaButti K."/>
            <person name="Lang B.F."/>
            <person name="Lipzen A."/>
            <person name="O'Donnell K."/>
            <person name="Pangilinan J."/>
            <person name="Reynolds N."/>
            <person name="Sandor L."/>
            <person name="Smith M.E."/>
            <person name="Tsang A."/>
            <person name="Grigoriev I.V."/>
            <person name="Stajich J.E."/>
            <person name="Spatafora J.W."/>
        </authorList>
    </citation>
    <scope>NUCLEOTIDE SEQUENCE</scope>
    <source>
        <strain evidence="2">RSA 2281</strain>
    </source>
</reference>
<accession>A0AAD5P951</accession>
<dbReference type="AlphaFoldDB" id="A0AAD5P951"/>
<feature type="compositionally biased region" description="Pro residues" evidence="1">
    <location>
        <begin position="1"/>
        <end position="10"/>
    </location>
</feature>
<feature type="compositionally biased region" description="Basic residues" evidence="1">
    <location>
        <begin position="112"/>
        <end position="121"/>
    </location>
</feature>
<keyword evidence="3" id="KW-1185">Reference proteome</keyword>
<dbReference type="Proteomes" id="UP001209540">
    <property type="component" value="Unassembled WGS sequence"/>
</dbReference>
<feature type="compositionally biased region" description="Polar residues" evidence="1">
    <location>
        <begin position="122"/>
        <end position="137"/>
    </location>
</feature>
<comment type="caution">
    <text evidence="2">The sequence shown here is derived from an EMBL/GenBank/DDBJ whole genome shotgun (WGS) entry which is preliminary data.</text>
</comment>
<feature type="compositionally biased region" description="Basic and acidic residues" evidence="1">
    <location>
        <begin position="101"/>
        <end position="111"/>
    </location>
</feature>
<protein>
    <submittedName>
        <fullName evidence="2">Uncharacterized protein</fullName>
    </submittedName>
</protein>
<evidence type="ECO:0000256" key="1">
    <source>
        <dbReference type="SAM" id="MobiDB-lite"/>
    </source>
</evidence>
<feature type="region of interest" description="Disordered" evidence="1">
    <location>
        <begin position="76"/>
        <end position="151"/>
    </location>
</feature>
<gene>
    <name evidence="2" type="ORF">BDA99DRAFT_219422</name>
</gene>
<feature type="region of interest" description="Disordered" evidence="1">
    <location>
        <begin position="1"/>
        <end position="23"/>
    </location>
</feature>
<sequence>MPCYRPPRLPSRPEPERRTNATKATTNITKKKVFNEYPFVYLIKEVVFFGYSMICYVPPDCCSHNIKNHGIADATTTRDTQTECRGNDNNSPNRKTRYASHRQEKTSDTLVRRRGTRKRHTNSPTTRQGTNTSTTHKFSAETETHSDIATQQHKRHLRLPFSFKLETYTKILKISHLALVQYNIM</sequence>
<dbReference type="EMBL" id="JAIXMP010000035">
    <property type="protein sequence ID" value="KAI9249468.1"/>
    <property type="molecule type" value="Genomic_DNA"/>
</dbReference>